<protein>
    <submittedName>
        <fullName evidence="1">Uncharacterized protein</fullName>
    </submittedName>
</protein>
<gene>
    <name evidence="1" type="ORF">NCGR_LOCUS52401</name>
</gene>
<accession>A0A811RFK2</accession>
<keyword evidence="2" id="KW-1185">Reference proteome</keyword>
<evidence type="ECO:0000313" key="2">
    <source>
        <dbReference type="Proteomes" id="UP000604825"/>
    </source>
</evidence>
<dbReference type="EMBL" id="CAJGYO010000014">
    <property type="protein sequence ID" value="CAD6269096.1"/>
    <property type="molecule type" value="Genomic_DNA"/>
</dbReference>
<dbReference type="Proteomes" id="UP000604825">
    <property type="component" value="Unassembled WGS sequence"/>
</dbReference>
<comment type="caution">
    <text evidence="1">The sequence shown here is derived from an EMBL/GenBank/DDBJ whole genome shotgun (WGS) entry which is preliminary data.</text>
</comment>
<sequence length="140" mass="15455">MAQVDTQQLVEQVVFGVAVVSNGPAHVLFDEISLKEMDATHLEQAVFMTPGVSDGCGMKWLLLLARTTVYFSTLSGFTLEQVVSTTAAMSRICANLDKQKMYGLSKCKKLQPRRESFHNLCLPCTCKAAAFCTRVERNAM</sequence>
<proteinExistence type="predicted"/>
<reference evidence="1" key="1">
    <citation type="submission" date="2020-10" db="EMBL/GenBank/DDBJ databases">
        <authorList>
            <person name="Han B."/>
            <person name="Lu T."/>
            <person name="Zhao Q."/>
            <person name="Huang X."/>
            <person name="Zhao Y."/>
        </authorList>
    </citation>
    <scope>NUCLEOTIDE SEQUENCE</scope>
</reference>
<organism evidence="1 2">
    <name type="scientific">Miscanthus lutarioriparius</name>
    <dbReference type="NCBI Taxonomy" id="422564"/>
    <lineage>
        <taxon>Eukaryota</taxon>
        <taxon>Viridiplantae</taxon>
        <taxon>Streptophyta</taxon>
        <taxon>Embryophyta</taxon>
        <taxon>Tracheophyta</taxon>
        <taxon>Spermatophyta</taxon>
        <taxon>Magnoliopsida</taxon>
        <taxon>Liliopsida</taxon>
        <taxon>Poales</taxon>
        <taxon>Poaceae</taxon>
        <taxon>PACMAD clade</taxon>
        <taxon>Panicoideae</taxon>
        <taxon>Andropogonodae</taxon>
        <taxon>Andropogoneae</taxon>
        <taxon>Saccharinae</taxon>
        <taxon>Miscanthus</taxon>
    </lineage>
</organism>
<evidence type="ECO:0000313" key="1">
    <source>
        <dbReference type="EMBL" id="CAD6269096.1"/>
    </source>
</evidence>
<dbReference type="AlphaFoldDB" id="A0A811RFK2"/>
<name>A0A811RFK2_9POAL</name>